<dbReference type="EMBL" id="MT141757">
    <property type="protein sequence ID" value="QJA70020.1"/>
    <property type="molecule type" value="Genomic_DNA"/>
</dbReference>
<name>A0A6M3JJP3_9ZZZZ</name>
<dbReference type="InterPro" id="IPR027417">
    <property type="entry name" value="P-loop_NTPase"/>
</dbReference>
<evidence type="ECO:0008006" key="2">
    <source>
        <dbReference type="Google" id="ProtNLM"/>
    </source>
</evidence>
<accession>A0A6M3JJP3</accession>
<gene>
    <name evidence="1" type="ORF">MM415A04054_0004</name>
</gene>
<dbReference type="Gene3D" id="3.40.50.300">
    <property type="entry name" value="P-loop containing nucleotide triphosphate hydrolases"/>
    <property type="match status" value="1"/>
</dbReference>
<reference evidence="1" key="1">
    <citation type="submission" date="2020-03" db="EMBL/GenBank/DDBJ databases">
        <title>The deep terrestrial virosphere.</title>
        <authorList>
            <person name="Holmfeldt K."/>
            <person name="Nilsson E."/>
            <person name="Simone D."/>
            <person name="Lopez-Fernandez M."/>
            <person name="Wu X."/>
            <person name="de Brujin I."/>
            <person name="Lundin D."/>
            <person name="Andersson A."/>
            <person name="Bertilsson S."/>
            <person name="Dopson M."/>
        </authorList>
    </citation>
    <scope>NUCLEOTIDE SEQUENCE</scope>
    <source>
        <strain evidence="1">MM415A04054</strain>
    </source>
</reference>
<organism evidence="1">
    <name type="scientific">viral metagenome</name>
    <dbReference type="NCBI Taxonomy" id="1070528"/>
    <lineage>
        <taxon>unclassified sequences</taxon>
        <taxon>metagenomes</taxon>
        <taxon>organismal metagenomes</taxon>
    </lineage>
</organism>
<protein>
    <recommendedName>
        <fullName evidence="2">Helicase</fullName>
    </recommendedName>
</protein>
<dbReference type="SUPFAM" id="SSF52540">
    <property type="entry name" value="P-loop containing nucleoside triphosphate hydrolases"/>
    <property type="match status" value="1"/>
</dbReference>
<evidence type="ECO:0000313" key="1">
    <source>
        <dbReference type="EMBL" id="QJA70020.1"/>
    </source>
</evidence>
<proteinExistence type="predicted"/>
<dbReference type="AlphaFoldDB" id="A0A6M3JJP3"/>
<sequence>MAFSRKRISDSDEIEKRILTAMIVSDQFCKSVRQSIKKKYFKIDYIKDLVGWILDYFDKYGKSPGRSIRDIFVVEQERLKEAEAKLIEYFLEDISDEYEGTESLNVNYLVGNAKDYFDKRSHEILFRDGANLVAAGRVEEAKKLLDKHKVIVRETGSVFDPFSPEEIKNFDIDEKVNTLFSMPGALGRLMGYMQRSWLLAVTAPEKRGKSWILEEIAFQGIIAGLKVFIISLEMNKPVSKKRIYKRLTGTVTKRDLEELPEVIQYPIFDCLNNQEDVCTRKQRTCDRGIFKELGSLTDKEGYIKVYQEKDIKKYKPCTWCRDNWSKINKKEDEYKYEAAYWFRDQKSVKLMTQELVKKKSKIFYSEKRGSNLRMRTFPAFSANSDNIKAELDTLEYTENFIPDIIIIDYFDIQKPEKGSSFSDRSVIDAIWKMGKNIADVKQCLVVTADQSNKASRSKQSVESSDTTEDKRKDAHLDVRIALNQTAREKDDMVMRVNVLFHRHRRFNVNREVMILQQLDLAQPLLDSEFI</sequence>